<reference evidence="2 3" key="1">
    <citation type="submission" date="2016-05" db="EMBL/GenBank/DDBJ databases">
        <title>First whole genome sequencing of Entamoeba histolytica HM1:IMSS-clone-6.</title>
        <authorList>
            <person name="Mukherjee Avik.K."/>
            <person name="Izumyama S."/>
            <person name="Nakada-Tsukui K."/>
            <person name="Nozaki T."/>
        </authorList>
    </citation>
    <scope>NUCLEOTIDE SEQUENCE [LARGE SCALE GENOMIC DNA]</scope>
    <source>
        <strain evidence="2 3">HM1:IMSS clone 6</strain>
    </source>
</reference>
<dbReference type="VEuPathDB" id="AmoebaDB:EHI5A_125620"/>
<protein>
    <submittedName>
        <fullName evidence="2">Rho guanine nucleotide exchange factor putative</fullName>
    </submittedName>
</protein>
<name>A0A5K1UR87_ENTHI</name>
<dbReference type="PANTHER" id="PTHR12673:SF263">
    <property type="entry name" value="PLECKSTRIN DOMAIN-CONTAINING PROTEIN"/>
    <property type="match status" value="1"/>
</dbReference>
<dbReference type="Gene3D" id="1.20.900.10">
    <property type="entry name" value="Dbl homology (DH) domain"/>
    <property type="match status" value="1"/>
</dbReference>
<dbReference type="VEuPathDB" id="AmoebaDB:EHI_050100"/>
<dbReference type="PANTHER" id="PTHR12673">
    <property type="entry name" value="FACIOGENITAL DYSPLASIA PROTEIN"/>
    <property type="match status" value="1"/>
</dbReference>
<dbReference type="AlphaFoldDB" id="A0A5K1UR87"/>
<evidence type="ECO:0000259" key="1">
    <source>
        <dbReference type="PROSITE" id="PS50010"/>
    </source>
</evidence>
<organism evidence="2 3">
    <name type="scientific">Entamoeba histolytica</name>
    <dbReference type="NCBI Taxonomy" id="5759"/>
    <lineage>
        <taxon>Eukaryota</taxon>
        <taxon>Amoebozoa</taxon>
        <taxon>Evosea</taxon>
        <taxon>Archamoebae</taxon>
        <taxon>Mastigamoebida</taxon>
        <taxon>Entamoebidae</taxon>
        <taxon>Entamoeba</taxon>
    </lineage>
</organism>
<dbReference type="PROSITE" id="PS50010">
    <property type="entry name" value="DH_2"/>
    <property type="match status" value="1"/>
</dbReference>
<dbReference type="Pfam" id="PF00621">
    <property type="entry name" value="RhoGEF"/>
    <property type="match status" value="1"/>
</dbReference>
<dbReference type="SUPFAM" id="SSF48065">
    <property type="entry name" value="DBL homology domain (DH-domain)"/>
    <property type="match status" value="1"/>
</dbReference>
<sequence length="633" mass="74078">MATTKEVVSPVKHNSRQFNLILQEKQEQLYSEIFEGKNVIELNVNNMIFYLPRMNDCVGIMGILLDKNRDSLNKGKPIKVTLDQTLVPAFQKYLNFIDDKRSFIPEYDIKESVEYISDLCRFGTPIQLALNHVVPESLNDRKKREVLLEVLIKGMTSALLNSIMLFNEKKECKNLFIPVLLKLQDDSSIINKLKLWLEMSIVRPRHCTIAFTGSINLNSQTEKKSVSLSSDIKSSKLNCNNNTNNCTVCDIISHENLTNNKSKTNCVHKSEVLFKKEYKYTDKQMFGLLLLQSIIRGYKTRKLYNIHNIIQRKECIIELLQTEQNLHNNMKLMNKYFLQPMTMKQKDELFKKKVSSIFLTLTRCITSSSIFIEKLSNIVQHYKVDSCVGNSLQMLLPYIAPYLNFTTDYQISLSTWKDLKRTSDVQEILRSNLGVKELENQTLEFLLIQPVQRVMRYPMLIKEIIKLTNKNHPDYQPLKEAFREFHCFSKIANERSKMRDSLQQVAKELGDDELLVDNRYHLWTSEVVSKIESKVYLFNDMVMMCTKQKNGKWCISETMQIGGDVEITVIDKIVTVKKFRYTKPLIFELENKELGLKFKSQIEEIIRDDWFNLNDERSWIDLVDRKIKESSDY</sequence>
<dbReference type="PROSITE" id="PS50096">
    <property type="entry name" value="IQ"/>
    <property type="match status" value="1"/>
</dbReference>
<dbReference type="VEuPathDB" id="AmoebaDB:EHI8A_084740"/>
<dbReference type="VEuPathDB" id="AmoebaDB:EHI7A_083170"/>
<dbReference type="SMART" id="SM00325">
    <property type="entry name" value="RhoGEF"/>
    <property type="match status" value="1"/>
</dbReference>
<feature type="domain" description="DH" evidence="1">
    <location>
        <begin position="311"/>
        <end position="495"/>
    </location>
</feature>
<accession>A0A5K1UR87</accession>
<dbReference type="Proteomes" id="UP000078387">
    <property type="component" value="Unassembled WGS sequence"/>
</dbReference>
<proteinExistence type="predicted"/>
<dbReference type="GO" id="GO:0005085">
    <property type="term" value="F:guanyl-nucleotide exchange factor activity"/>
    <property type="evidence" value="ECO:0007669"/>
    <property type="project" value="InterPro"/>
</dbReference>
<dbReference type="InterPro" id="IPR000219">
    <property type="entry name" value="DH_dom"/>
</dbReference>
<dbReference type="EMBL" id="BDEQ01000001">
    <property type="protein sequence ID" value="GAT91949.1"/>
    <property type="molecule type" value="Genomic_DNA"/>
</dbReference>
<evidence type="ECO:0000313" key="2">
    <source>
        <dbReference type="EMBL" id="GAT91949.1"/>
    </source>
</evidence>
<dbReference type="InterPro" id="IPR035899">
    <property type="entry name" value="DBL_dom_sf"/>
</dbReference>
<gene>
    <name evidence="2" type="ORF">CL6EHI_050100</name>
</gene>
<dbReference type="InterPro" id="IPR051092">
    <property type="entry name" value="FYVE_RhoGEF_PH"/>
</dbReference>
<evidence type="ECO:0000313" key="3">
    <source>
        <dbReference type="Proteomes" id="UP000078387"/>
    </source>
</evidence>
<dbReference type="VEuPathDB" id="AmoebaDB:KM1_148710"/>
<dbReference type="OMA" id="WLEMSIG"/>
<dbReference type="GO" id="GO:0005737">
    <property type="term" value="C:cytoplasm"/>
    <property type="evidence" value="ECO:0007669"/>
    <property type="project" value="TreeGrafter"/>
</dbReference>
<comment type="caution">
    <text evidence="2">The sequence shown here is derived from an EMBL/GenBank/DDBJ whole genome shotgun (WGS) entry which is preliminary data.</text>
</comment>